<reference evidence="2 3" key="1">
    <citation type="submission" date="2015-03" db="EMBL/GenBank/DDBJ databases">
        <title>Draft genome sequence of Elstera litoralis.</title>
        <authorList>
            <person name="Rahalkar M.C."/>
            <person name="Dhakephalkar P.K."/>
            <person name="Pore S.D."/>
            <person name="Arora P."/>
            <person name="Kapse N.G."/>
            <person name="Pandit P.S."/>
        </authorList>
    </citation>
    <scope>NUCLEOTIDE SEQUENCE [LARGE SCALE GENOMIC DNA]</scope>
    <source>
        <strain evidence="2 3">Dia-1</strain>
    </source>
</reference>
<evidence type="ECO:0000313" key="2">
    <source>
        <dbReference type="EMBL" id="KJV09086.1"/>
    </source>
</evidence>
<protein>
    <recommendedName>
        <fullName evidence="1">Phage tail collar domain-containing protein</fullName>
    </recommendedName>
</protein>
<dbReference type="SUPFAM" id="SSF88874">
    <property type="entry name" value="Receptor-binding domain of short tail fibre protein gp12"/>
    <property type="match status" value="1"/>
</dbReference>
<proteinExistence type="predicted"/>
<sequence>MTDNFIGELRVFAFGRVPRGWLPCNGQILTIQQYQALFALLHNTYGGDGKVNFALPDLRGRVAVGMGQSQAGGTVFQLGKTGGAEGVTLTPAQMPPHIHTLVASQSTTTTAANPSGNYIGLAAASGAGTPPFNLYSSSPSSPTDPNWIPLHTSTISSSGGGAPHENRQPILALQICIATQGIWPPRN</sequence>
<evidence type="ECO:0000259" key="1">
    <source>
        <dbReference type="Pfam" id="PF07484"/>
    </source>
</evidence>
<organism evidence="2 3">
    <name type="scientific">Elstera litoralis</name>
    <dbReference type="NCBI Taxonomy" id="552518"/>
    <lineage>
        <taxon>Bacteria</taxon>
        <taxon>Pseudomonadati</taxon>
        <taxon>Pseudomonadota</taxon>
        <taxon>Alphaproteobacteria</taxon>
        <taxon>Rhodospirillales</taxon>
        <taxon>Rhodospirillaceae</taxon>
        <taxon>Elstera</taxon>
    </lineage>
</organism>
<dbReference type="RefSeq" id="WP_045776348.1">
    <property type="nucleotide sequence ID" value="NZ_LAJY01000364.1"/>
</dbReference>
<keyword evidence="3" id="KW-1185">Reference proteome</keyword>
<name>A0A0F3IQV6_9PROT</name>
<gene>
    <name evidence="2" type="ORF">VZ95_13685</name>
</gene>
<comment type="caution">
    <text evidence="2">The sequence shown here is derived from an EMBL/GenBank/DDBJ whole genome shotgun (WGS) entry which is preliminary data.</text>
</comment>
<dbReference type="EMBL" id="LAJY01000364">
    <property type="protein sequence ID" value="KJV09086.1"/>
    <property type="molecule type" value="Genomic_DNA"/>
</dbReference>
<accession>A0A0F3IQV6</accession>
<dbReference type="InterPro" id="IPR037053">
    <property type="entry name" value="Phage_tail_collar_dom_sf"/>
</dbReference>
<evidence type="ECO:0000313" key="3">
    <source>
        <dbReference type="Proteomes" id="UP000033774"/>
    </source>
</evidence>
<dbReference type="Gene3D" id="3.90.1340.10">
    <property type="entry name" value="Phage tail collar domain"/>
    <property type="match status" value="1"/>
</dbReference>
<dbReference type="Proteomes" id="UP000033774">
    <property type="component" value="Unassembled WGS sequence"/>
</dbReference>
<dbReference type="Pfam" id="PF07484">
    <property type="entry name" value="Collar"/>
    <property type="match status" value="1"/>
</dbReference>
<dbReference type="AlphaFoldDB" id="A0A0F3IQV6"/>
<feature type="domain" description="Phage tail collar" evidence="1">
    <location>
        <begin position="7"/>
        <end position="62"/>
    </location>
</feature>
<dbReference type="InterPro" id="IPR011083">
    <property type="entry name" value="Phage_tail_collar_dom"/>
</dbReference>
<dbReference type="OrthoDB" id="9810174at2"/>
<dbReference type="PATRIC" id="fig|552518.3.peg.2445"/>